<reference evidence="2" key="2">
    <citation type="submission" date="2024-06" db="EMBL/GenBank/DDBJ databases">
        <authorList>
            <person name="Li S."/>
        </authorList>
    </citation>
    <scope>NUCLEOTIDE SEQUENCE</scope>
    <source>
        <strain evidence="2">SR10</strain>
    </source>
</reference>
<sequence length="346" mass="36348">MRHSPALMIPTLGLILGLGACQGGGQAAPAAAAQADAAANATAAAAATSAAAPALSKQQIAERAFAALRKTEPDFQRLGYSHLLGDLDGDGSDDVVIAYGEGTPDATMAANMRLAVAMSRPQGAQLLPRAGLPDYCAFPRKIEDGKLYVEEPDICSAARPKTVGYYVYAWDGKGLAQVGHETVEQRVVNLLKPLGAAFASGDRRVVLDALRFPLDVTYWPIYDTPLEAVAKKTGGKIDRATAQAHFQDLFPKDRADLYAAAIAATVAQPFKRDAAGGHGVVVPAPDGEKYSLNIVFDPDEDREEGNDNRIIDARIDVAQSQGDGGQNLVLLLSEGKLDIVAINTAG</sequence>
<dbReference type="PROSITE" id="PS51257">
    <property type="entry name" value="PROKAR_LIPOPROTEIN"/>
    <property type="match status" value="1"/>
</dbReference>
<dbReference type="RefSeq" id="WP_336131919.1">
    <property type="nucleotide sequence ID" value="NZ_CP159925.1"/>
</dbReference>
<dbReference type="Proteomes" id="UP001387215">
    <property type="component" value="Unassembled WGS sequence"/>
</dbReference>
<evidence type="ECO:0000313" key="1">
    <source>
        <dbReference type="EMBL" id="MEI2455469.1"/>
    </source>
</evidence>
<evidence type="ECO:0000313" key="2">
    <source>
        <dbReference type="EMBL" id="XCO74386.1"/>
    </source>
</evidence>
<accession>A0AAU8MRT2</accession>
<organism evidence="2">
    <name type="scientific">Lysobacter firmicutimachus</name>
    <dbReference type="NCBI Taxonomy" id="1792846"/>
    <lineage>
        <taxon>Bacteria</taxon>
        <taxon>Pseudomonadati</taxon>
        <taxon>Pseudomonadota</taxon>
        <taxon>Gammaproteobacteria</taxon>
        <taxon>Lysobacterales</taxon>
        <taxon>Lysobacteraceae</taxon>
        <taxon>Lysobacter</taxon>
    </lineage>
</organism>
<gene>
    <name evidence="2" type="ORF">ABU614_18685</name>
    <name evidence="1" type="ORF">V2J18_12330</name>
</gene>
<protein>
    <submittedName>
        <fullName evidence="2">Uncharacterized protein</fullName>
    </submittedName>
</protein>
<evidence type="ECO:0000313" key="3">
    <source>
        <dbReference type="Proteomes" id="UP001387215"/>
    </source>
</evidence>
<dbReference type="EMBL" id="CP159925">
    <property type="protein sequence ID" value="XCO74386.1"/>
    <property type="molecule type" value="Genomic_DNA"/>
</dbReference>
<reference evidence="1 3" key="1">
    <citation type="submission" date="2024-02" db="EMBL/GenBank/DDBJ databases">
        <title>Lysobacter Genome Sequencing and Mining.</title>
        <authorList>
            <person name="Bierman J."/>
            <person name="Walker M.C."/>
        </authorList>
    </citation>
    <scope>NUCLEOTIDE SEQUENCE [LARGE SCALE GENOMIC DNA]</scope>
    <source>
        <strain evidence="1 3">PB6250</strain>
    </source>
</reference>
<dbReference type="AlphaFoldDB" id="A0AAU8MRT2"/>
<dbReference type="EMBL" id="JBANDL010000002">
    <property type="protein sequence ID" value="MEI2455469.1"/>
    <property type="molecule type" value="Genomic_DNA"/>
</dbReference>
<name>A0AAU8MRT2_9GAMM</name>
<keyword evidence="3" id="KW-1185">Reference proteome</keyword>
<proteinExistence type="predicted"/>